<gene>
    <name evidence="2" type="ORF">BOTBODRAFT_109611</name>
</gene>
<proteinExistence type="predicted"/>
<organism evidence="2 3">
    <name type="scientific">Botryobasidium botryosum (strain FD-172 SS1)</name>
    <dbReference type="NCBI Taxonomy" id="930990"/>
    <lineage>
        <taxon>Eukaryota</taxon>
        <taxon>Fungi</taxon>
        <taxon>Dikarya</taxon>
        <taxon>Basidiomycota</taxon>
        <taxon>Agaricomycotina</taxon>
        <taxon>Agaricomycetes</taxon>
        <taxon>Cantharellales</taxon>
        <taxon>Botryobasidiaceae</taxon>
        <taxon>Botryobasidium</taxon>
    </lineage>
</organism>
<dbReference type="InterPro" id="IPR027417">
    <property type="entry name" value="P-loop_NTPase"/>
</dbReference>
<keyword evidence="3" id="KW-1185">Reference proteome</keyword>
<reference evidence="3" key="1">
    <citation type="journal article" date="2014" name="Proc. Natl. Acad. Sci. U.S.A.">
        <title>Extensive sampling of basidiomycete genomes demonstrates inadequacy of the white-rot/brown-rot paradigm for wood decay fungi.</title>
        <authorList>
            <person name="Riley R."/>
            <person name="Salamov A.A."/>
            <person name="Brown D.W."/>
            <person name="Nagy L.G."/>
            <person name="Floudas D."/>
            <person name="Held B.W."/>
            <person name="Levasseur A."/>
            <person name="Lombard V."/>
            <person name="Morin E."/>
            <person name="Otillar R."/>
            <person name="Lindquist E.A."/>
            <person name="Sun H."/>
            <person name="LaButti K.M."/>
            <person name="Schmutz J."/>
            <person name="Jabbour D."/>
            <person name="Luo H."/>
            <person name="Baker S.E."/>
            <person name="Pisabarro A.G."/>
            <person name="Walton J.D."/>
            <person name="Blanchette R.A."/>
            <person name="Henrissat B."/>
            <person name="Martin F."/>
            <person name="Cullen D."/>
            <person name="Hibbett D.S."/>
            <person name="Grigoriev I.V."/>
        </authorList>
    </citation>
    <scope>NUCLEOTIDE SEQUENCE [LARGE SCALE GENOMIC DNA]</scope>
    <source>
        <strain evidence="3">FD-172 SS1</strain>
    </source>
</reference>
<dbReference type="HOGENOM" id="CLU_023805_1_0_1"/>
<feature type="domain" description="G" evidence="1">
    <location>
        <begin position="11"/>
        <end position="94"/>
    </location>
</feature>
<dbReference type="EMBL" id="KL198035">
    <property type="protein sequence ID" value="KDQ14905.1"/>
    <property type="molecule type" value="Genomic_DNA"/>
</dbReference>
<evidence type="ECO:0000313" key="2">
    <source>
        <dbReference type="EMBL" id="KDQ14905.1"/>
    </source>
</evidence>
<dbReference type="CDD" id="cd00882">
    <property type="entry name" value="Ras_like_GTPase"/>
    <property type="match status" value="1"/>
</dbReference>
<dbReference type="InParanoid" id="A0A067MJM0"/>
<sequence length="248" mass="27547">MAETARPERFRILIIGRANAGKTTILRAVCGAEGEPDVYDQDGNKSHTLQRGKHNIEYSLMFPSSPGFIFHDSCGFESGSNKELELVRDFIQNKANLGSVKNQLHAIWYVYCFPTDNNRFMTAAEKKFFGTIDTGHVPVVAIFPKFDALDAAAYNELIAKGVPFKEARRRAPECAQEHFDQVFLPFLGELAHPPRAMVFLRRSPGTTQAASELIESTVAALDDSALKVLLIQAQRVNVELCMKAAVNK</sequence>
<evidence type="ECO:0000313" key="3">
    <source>
        <dbReference type="Proteomes" id="UP000027195"/>
    </source>
</evidence>
<accession>A0A067MJM0</accession>
<dbReference type="OrthoDB" id="59699at2759"/>
<name>A0A067MJM0_BOTB1</name>
<dbReference type="InterPro" id="IPR006073">
    <property type="entry name" value="GTP-bd"/>
</dbReference>
<dbReference type="Pfam" id="PF01926">
    <property type="entry name" value="MMR_HSR1"/>
    <property type="match status" value="1"/>
</dbReference>
<protein>
    <recommendedName>
        <fullName evidence="1">G domain-containing protein</fullName>
    </recommendedName>
</protein>
<evidence type="ECO:0000259" key="1">
    <source>
        <dbReference type="Pfam" id="PF01926"/>
    </source>
</evidence>
<dbReference type="GO" id="GO:0005525">
    <property type="term" value="F:GTP binding"/>
    <property type="evidence" value="ECO:0007669"/>
    <property type="project" value="InterPro"/>
</dbReference>
<dbReference type="Gene3D" id="3.40.50.300">
    <property type="entry name" value="P-loop containing nucleotide triphosphate hydrolases"/>
    <property type="match status" value="1"/>
</dbReference>
<dbReference type="SUPFAM" id="SSF52540">
    <property type="entry name" value="P-loop containing nucleoside triphosphate hydrolases"/>
    <property type="match status" value="1"/>
</dbReference>
<dbReference type="Proteomes" id="UP000027195">
    <property type="component" value="Unassembled WGS sequence"/>
</dbReference>
<dbReference type="AlphaFoldDB" id="A0A067MJM0"/>